<dbReference type="FunFam" id="2.60.420.10:FF:000003">
    <property type="entry name" value="Protein-glucosylgalactosylhydroxylysine glucosidase"/>
    <property type="match status" value="1"/>
</dbReference>
<dbReference type="Proteomes" id="UP000515163">
    <property type="component" value="Unplaced"/>
</dbReference>
<dbReference type="InterPro" id="IPR005195">
    <property type="entry name" value="Glyco_hydro_65_M"/>
</dbReference>
<dbReference type="AlphaFoldDB" id="A0A6P8HNE6"/>
<comment type="similarity">
    <text evidence="1">Belongs to the glycosyl hydrolase 65 family.</text>
</comment>
<dbReference type="PANTHER" id="PTHR11051">
    <property type="entry name" value="GLYCOSYL HYDROLASE-RELATED"/>
    <property type="match status" value="1"/>
</dbReference>
<dbReference type="GO" id="GO:0005975">
    <property type="term" value="P:carbohydrate metabolic process"/>
    <property type="evidence" value="ECO:0007669"/>
    <property type="project" value="InterPro"/>
</dbReference>
<evidence type="ECO:0000313" key="12">
    <source>
        <dbReference type="RefSeq" id="XP_031557894.1"/>
    </source>
</evidence>
<dbReference type="InParanoid" id="A0A6P8HNE6"/>
<name>A0A6P8HNE6_ACTTE</name>
<sequence>MAFLGLAICVTVQFFFLSTTAMRPSPKKSTETLLYTKKMPSEDFSTVSITGNRAGNMMPTIGNGYIASVLYSDTVHVSGLYNGKAYSKFYPIYPINITQHTHRARLPSTCSLSFEVFGIQGDSSYALDIKKGIFYKWFDAVVNINETLTIEQRFYAHRQLRHLIVVEISIKNDLSQNVTLNISNNFGEYTNDIGLKQYTVDKELAMEMAYGEIKTVEEVDSLKSKVALAFQDIPDHIVIEAHDWKTWYYVTAIATSIDTKFDPWRQAENAWRLGEKRARFLQWHHTKAWEELWNSGSIDIDGNLELSQAVYASMYQILSSTRADWPYGLSPGGLSGGEEYMGHTFWDQDIWMFPFLLLLYPDLARASLQYRYDRLPAARRIARLNKYRGAMFPWESSLTGIETSPGWKYGKHQVHITGDIAYTARIYWYATKDIQWLRHIGFKLVYYTAEFWSSRVYYDKKKDQYQINYVMPPDEYQFPVDNSFYTNVVAKQNLEFALECGRILNRYVPPYWAKVAAKMYIPFDEDLQYHPEFDDFHDGLKTKQADAILVGYPLMYNMTREVRYNDLDIYENITDARGPAMTHAMTAIGWLEVGEKKRANRAFLKNFKNINGPFKVWTENINRKGAVNFITGAGGFLQAVLFGYGGFRIREDHLEFNPTLTPSSKKLSIKGVDYLGNSMDFVIKRKRVMITLTTKKEIIAPKLEVVLYNKVEELQYNKTVSVMRGKGKIRLRQ</sequence>
<evidence type="ECO:0000256" key="8">
    <source>
        <dbReference type="ARBA" id="ARBA00079982"/>
    </source>
</evidence>
<dbReference type="InterPro" id="IPR012341">
    <property type="entry name" value="6hp_glycosidase-like_sf"/>
</dbReference>
<dbReference type="GO" id="GO:0047402">
    <property type="term" value="F:protein-glucosylgalactosylhydroxylysine glucosidase activity"/>
    <property type="evidence" value="ECO:0007669"/>
    <property type="project" value="UniProtKB-EC"/>
</dbReference>
<comment type="catalytic activity">
    <reaction evidence="4">
        <text>(5R)-5-O-[alpha-D-glucosyl-(1-&gt;2)-beta-D-galactosyl]-5-hydroxy-L-lysyl-[collagen] + H2O = (5R)-5-O-(beta-D-galactosyl)-5-hydroxy-L-lysyl-[collagen] + D-glucose</text>
        <dbReference type="Rhea" id="RHEA:11068"/>
        <dbReference type="Rhea" id="RHEA-COMP:12753"/>
        <dbReference type="Rhea" id="RHEA-COMP:12754"/>
        <dbReference type="ChEBI" id="CHEBI:4167"/>
        <dbReference type="ChEBI" id="CHEBI:15377"/>
        <dbReference type="ChEBI" id="CHEBI:133443"/>
        <dbReference type="ChEBI" id="CHEBI:133452"/>
        <dbReference type="EC" id="3.2.1.107"/>
    </reaction>
</comment>
<feature type="signal peptide" evidence="9">
    <location>
        <begin position="1"/>
        <end position="21"/>
    </location>
</feature>
<evidence type="ECO:0000256" key="1">
    <source>
        <dbReference type="ARBA" id="ARBA00006768"/>
    </source>
</evidence>
<evidence type="ECO:0000256" key="7">
    <source>
        <dbReference type="ARBA" id="ARBA00071505"/>
    </source>
</evidence>
<keyword evidence="9" id="KW-0732">Signal</keyword>
<dbReference type="GeneID" id="116294435"/>
<evidence type="ECO:0000256" key="6">
    <source>
        <dbReference type="ARBA" id="ARBA00066430"/>
    </source>
</evidence>
<dbReference type="FunFam" id="1.50.10.10:FF:000023">
    <property type="entry name" value="Protein-glucosylgalactosylhydroxylysine glucosidase"/>
    <property type="match status" value="1"/>
</dbReference>
<evidence type="ECO:0000256" key="5">
    <source>
        <dbReference type="ARBA" id="ARBA00053339"/>
    </source>
</evidence>
<reference evidence="12" key="1">
    <citation type="submission" date="2025-08" db="UniProtKB">
        <authorList>
            <consortium name="RefSeq"/>
        </authorList>
    </citation>
    <scope>IDENTIFICATION</scope>
    <source>
        <tissue evidence="12">Tentacle</tissue>
    </source>
</reference>
<dbReference type="KEGG" id="aten:116294435"/>
<feature type="domain" description="Glycoside hydrolase family 65 central catalytic" evidence="10">
    <location>
        <begin position="314"/>
        <end position="538"/>
    </location>
</feature>
<proteinExistence type="inferred from homology"/>
<dbReference type="SUPFAM" id="SSF48208">
    <property type="entry name" value="Six-hairpin glycosidases"/>
    <property type="match status" value="1"/>
</dbReference>
<dbReference type="EC" id="3.2.1.107" evidence="6"/>
<dbReference type="PANTHER" id="PTHR11051:SF8">
    <property type="entry name" value="PROTEIN-GLUCOSYLGALACTOSYLHYDROXYLYSINE GLUCOSIDASE"/>
    <property type="match status" value="1"/>
</dbReference>
<evidence type="ECO:0000259" key="10">
    <source>
        <dbReference type="Pfam" id="PF03632"/>
    </source>
</evidence>
<dbReference type="Pfam" id="PF03632">
    <property type="entry name" value="Glyco_hydro_65m"/>
    <property type="match status" value="1"/>
</dbReference>
<feature type="chain" id="PRO_5028265655" description="Protein-glucosylgalactosylhydroxylysine glucosidase" evidence="9">
    <location>
        <begin position="22"/>
        <end position="733"/>
    </location>
</feature>
<dbReference type="OrthoDB" id="200349at2759"/>
<dbReference type="FunCoup" id="A0A6P8HNE6">
    <property type="interactions" value="394"/>
</dbReference>
<accession>A0A6P8HNE6</accession>
<comment type="function">
    <text evidence="5">Catalyzes the hydrolysis of glucose from the disaccharide unit linked to hydroxylysine residues of collagen and collagen-like proteins.</text>
</comment>
<evidence type="ECO:0000256" key="2">
    <source>
        <dbReference type="ARBA" id="ARBA00022801"/>
    </source>
</evidence>
<dbReference type="InterPro" id="IPR008928">
    <property type="entry name" value="6-hairpin_glycosidase_sf"/>
</dbReference>
<evidence type="ECO:0000256" key="4">
    <source>
        <dbReference type="ARBA" id="ARBA00051415"/>
    </source>
</evidence>
<keyword evidence="3" id="KW-0326">Glycosidase</keyword>
<gene>
    <name evidence="12" type="primary">LOC116294435</name>
</gene>
<protein>
    <recommendedName>
        <fullName evidence="7">Protein-glucosylgalactosylhydroxylysine glucosidase</fullName>
        <ecNumber evidence="6">3.2.1.107</ecNumber>
    </recommendedName>
    <alternativeName>
        <fullName evidence="8">Acid trehalase-like protein 1</fullName>
    </alternativeName>
</protein>
<keyword evidence="2" id="KW-0378">Hydrolase</keyword>
<dbReference type="RefSeq" id="XP_031557894.1">
    <property type="nucleotide sequence ID" value="XM_031702034.1"/>
</dbReference>
<dbReference type="Gene3D" id="2.60.420.10">
    <property type="entry name" value="Maltose phosphorylase, domain 3"/>
    <property type="match status" value="1"/>
</dbReference>
<organism evidence="11 12">
    <name type="scientific">Actinia tenebrosa</name>
    <name type="common">Australian red waratah sea anemone</name>
    <dbReference type="NCBI Taxonomy" id="6105"/>
    <lineage>
        <taxon>Eukaryota</taxon>
        <taxon>Metazoa</taxon>
        <taxon>Cnidaria</taxon>
        <taxon>Anthozoa</taxon>
        <taxon>Hexacorallia</taxon>
        <taxon>Actiniaria</taxon>
        <taxon>Actiniidae</taxon>
        <taxon>Actinia</taxon>
    </lineage>
</organism>
<evidence type="ECO:0000256" key="9">
    <source>
        <dbReference type="SAM" id="SignalP"/>
    </source>
</evidence>
<evidence type="ECO:0000256" key="3">
    <source>
        <dbReference type="ARBA" id="ARBA00023295"/>
    </source>
</evidence>
<dbReference type="Gene3D" id="1.50.10.10">
    <property type="match status" value="1"/>
</dbReference>
<evidence type="ECO:0000313" key="11">
    <source>
        <dbReference type="Proteomes" id="UP000515163"/>
    </source>
</evidence>
<keyword evidence="11" id="KW-1185">Reference proteome</keyword>